<dbReference type="OrthoDB" id="6064795at2"/>
<reference evidence="1 2" key="1">
    <citation type="journal article" date="2019" name="Appl. Microbiol. Biotechnol.">
        <title>Differential efficiency of wild type rhizogenic strains for rol gene transformation of plants.</title>
        <authorList>
            <person name="Desmet S."/>
            <person name="De Keyser E."/>
            <person name="Van Vaerenbergh J."/>
            <person name="Baeyen S."/>
            <person name="Van Huylenbroeck J."/>
            <person name="Geelen D."/>
            <person name="Dhooghe E."/>
        </authorList>
    </citation>
    <scope>NUCLEOTIDE SEQUENCE [LARGE SCALE GENOMIC DNA]</scope>
    <source>
        <strain evidence="1 2">GBBC3284</strain>
    </source>
</reference>
<dbReference type="GO" id="GO:0003677">
    <property type="term" value="F:DNA binding"/>
    <property type="evidence" value="ECO:0007669"/>
    <property type="project" value="InterPro"/>
</dbReference>
<dbReference type="Gene3D" id="1.10.260.40">
    <property type="entry name" value="lambda repressor-like DNA-binding domains"/>
    <property type="match status" value="1"/>
</dbReference>
<accession>A0A546XQR7</accession>
<gene>
    <name evidence="1" type="ORF">EXN68_05385</name>
</gene>
<dbReference type="Proteomes" id="UP000315434">
    <property type="component" value="Unassembled WGS sequence"/>
</dbReference>
<evidence type="ECO:0000313" key="2">
    <source>
        <dbReference type="Proteomes" id="UP000315434"/>
    </source>
</evidence>
<comment type="caution">
    <text evidence="1">The sequence shown here is derived from an EMBL/GenBank/DDBJ whole genome shotgun (WGS) entry which is preliminary data.</text>
</comment>
<dbReference type="InterPro" id="IPR010982">
    <property type="entry name" value="Lambda_DNA-bd_dom_sf"/>
</dbReference>
<proteinExistence type="predicted"/>
<dbReference type="AlphaFoldDB" id="A0A546XQR7"/>
<name>A0A546XQR7_RHIRH</name>
<dbReference type="RefSeq" id="WP_003500883.1">
    <property type="nucleotide sequence ID" value="NZ_SGNY01000001.1"/>
</dbReference>
<protein>
    <submittedName>
        <fullName evidence="1">Transcriptional regulator</fullName>
    </submittedName>
</protein>
<organism evidence="1 2">
    <name type="scientific">Rhizobium rhizogenes</name>
    <name type="common">Agrobacterium rhizogenes</name>
    <dbReference type="NCBI Taxonomy" id="359"/>
    <lineage>
        <taxon>Bacteria</taxon>
        <taxon>Pseudomonadati</taxon>
        <taxon>Pseudomonadota</taxon>
        <taxon>Alphaproteobacteria</taxon>
        <taxon>Hyphomicrobiales</taxon>
        <taxon>Rhizobiaceae</taxon>
        <taxon>Rhizobium/Agrobacterium group</taxon>
        <taxon>Rhizobium</taxon>
    </lineage>
</organism>
<sequence>MTPTKPKPDNLEKARAAWGEQPPEWIIALAEACNAENQTLVGKRIGYAGSTVSQLLSNSYPGDVGRIEQLVRGALMSETVRCPVLQEIGRDVCLGWQRRPFSTASANAVRMHQACRNNCPHSRIKETNSEAF</sequence>
<evidence type="ECO:0000313" key="1">
    <source>
        <dbReference type="EMBL" id="TRB03074.1"/>
    </source>
</evidence>
<dbReference type="EMBL" id="SGNY01000001">
    <property type="protein sequence ID" value="TRB03074.1"/>
    <property type="molecule type" value="Genomic_DNA"/>
</dbReference>